<feature type="region of interest" description="Disordered" evidence="1">
    <location>
        <begin position="148"/>
        <end position="185"/>
    </location>
</feature>
<evidence type="ECO:0000313" key="4">
    <source>
        <dbReference type="Proteomes" id="UP001059934"/>
    </source>
</evidence>
<feature type="signal peptide" evidence="2">
    <location>
        <begin position="1"/>
        <end position="25"/>
    </location>
</feature>
<dbReference type="Pfam" id="PF11304">
    <property type="entry name" value="DUF3106"/>
    <property type="match status" value="1"/>
</dbReference>
<sequence length="185" mass="21816">MMKNKRLTLLALLSLLACFALPVLADQHAEEPIPWQDLPADARSLLAPMADHWDQLKPKQQHRLLRKVGNQKFKQGADRWKRLSPEERERLKQSRGRFKQLPPEKRKALRQQWENMSESERKEAIYARQALSDIPPKQRHRLLRELRNLPQEQRRAELHKLVNATPQNKGQKDTKPKDKNPNKAE</sequence>
<feature type="chain" id="PRO_5046604423" evidence="2">
    <location>
        <begin position="26"/>
        <end position="185"/>
    </location>
</feature>
<gene>
    <name evidence="3" type="ORF">NYF23_08065</name>
</gene>
<dbReference type="Proteomes" id="UP001059934">
    <property type="component" value="Chromosome"/>
</dbReference>
<protein>
    <submittedName>
        <fullName evidence="3">DUF3106 domain-containing protein</fullName>
    </submittedName>
</protein>
<name>A0ABY5TJN7_9GAMM</name>
<dbReference type="PROSITE" id="PS51257">
    <property type="entry name" value="PROKAR_LIPOPROTEIN"/>
    <property type="match status" value="1"/>
</dbReference>
<feature type="compositionally biased region" description="Basic and acidic residues" evidence="1">
    <location>
        <begin position="148"/>
        <end position="160"/>
    </location>
</feature>
<dbReference type="EMBL" id="CP103416">
    <property type="protein sequence ID" value="UVW33992.1"/>
    <property type="molecule type" value="Genomic_DNA"/>
</dbReference>
<dbReference type="InterPro" id="IPR021455">
    <property type="entry name" value="DUF3106"/>
</dbReference>
<evidence type="ECO:0000256" key="1">
    <source>
        <dbReference type="SAM" id="MobiDB-lite"/>
    </source>
</evidence>
<keyword evidence="2" id="KW-0732">Signal</keyword>
<evidence type="ECO:0000313" key="3">
    <source>
        <dbReference type="EMBL" id="UVW33992.1"/>
    </source>
</evidence>
<feature type="region of interest" description="Disordered" evidence="1">
    <location>
        <begin position="86"/>
        <end position="108"/>
    </location>
</feature>
<organism evidence="3 4">
    <name type="scientific">SAR92 clade bacterium H455</name>
    <dbReference type="NCBI Taxonomy" id="2974818"/>
    <lineage>
        <taxon>Bacteria</taxon>
        <taxon>Pseudomonadati</taxon>
        <taxon>Pseudomonadota</taxon>
        <taxon>Gammaproteobacteria</taxon>
        <taxon>Cellvibrionales</taxon>
        <taxon>Porticoccaceae</taxon>
        <taxon>SAR92 clade</taxon>
    </lineage>
</organism>
<feature type="compositionally biased region" description="Basic and acidic residues" evidence="1">
    <location>
        <begin position="170"/>
        <end position="185"/>
    </location>
</feature>
<evidence type="ECO:0000256" key="2">
    <source>
        <dbReference type="SAM" id="SignalP"/>
    </source>
</evidence>
<reference evidence="3" key="1">
    <citation type="submission" date="2022-08" db="EMBL/GenBank/DDBJ databases">
        <title>Catabolic pathway analysis in culturable SAR92 clade bacteria reveals their overlooked roles in DMSP degradation in coastal seas.</title>
        <authorList>
            <person name="He X."/>
            <person name="Zhang X."/>
            <person name="Zhang Y."/>
        </authorList>
    </citation>
    <scope>NUCLEOTIDE SEQUENCE</scope>
    <source>
        <strain evidence="3">H455</strain>
    </source>
</reference>
<accession>A0ABY5TJN7</accession>
<proteinExistence type="predicted"/>
<keyword evidence="4" id="KW-1185">Reference proteome</keyword>